<proteinExistence type="predicted"/>
<dbReference type="PANTHER" id="PTHR23239:SF367">
    <property type="entry name" value="KERATIN 15-RELATED"/>
    <property type="match status" value="1"/>
</dbReference>
<feature type="coiled-coil region" evidence="3">
    <location>
        <begin position="275"/>
        <end position="370"/>
    </location>
</feature>
<accession>A0A437D5P8</accession>
<reference evidence="6 7" key="2">
    <citation type="submission" date="2019-01" db="EMBL/GenBank/DDBJ databases">
        <title>A chromosome length genome reference of the Java medaka (oryzias javanicus).</title>
        <authorList>
            <person name="Herpin A."/>
            <person name="Takehana Y."/>
            <person name="Naruse K."/>
            <person name="Ansai S."/>
            <person name="Kawaguchi M."/>
        </authorList>
    </citation>
    <scope>NUCLEOTIDE SEQUENCE [LARGE SCALE GENOMIC DNA]</scope>
    <source>
        <strain evidence="6">RS831</strain>
        <tissue evidence="6">Whole body</tissue>
    </source>
</reference>
<dbReference type="PROSITE" id="PS51842">
    <property type="entry name" value="IF_ROD_2"/>
    <property type="match status" value="1"/>
</dbReference>
<dbReference type="FunFam" id="1.20.5.500:FF:000001">
    <property type="entry name" value="Type II keratin 23"/>
    <property type="match status" value="1"/>
</dbReference>
<evidence type="ECO:0000256" key="4">
    <source>
        <dbReference type="SAM" id="MobiDB-lite"/>
    </source>
</evidence>
<feature type="compositionally biased region" description="Acidic residues" evidence="4">
    <location>
        <begin position="406"/>
        <end position="420"/>
    </location>
</feature>
<protein>
    <recommendedName>
        <fullName evidence="5">IF rod domain-containing protein</fullName>
    </recommendedName>
</protein>
<dbReference type="GO" id="GO:0005198">
    <property type="term" value="F:structural molecule activity"/>
    <property type="evidence" value="ECO:0007669"/>
    <property type="project" value="InterPro"/>
</dbReference>
<keyword evidence="7" id="KW-1185">Reference proteome</keyword>
<feature type="region of interest" description="Disordered" evidence="4">
    <location>
        <begin position="373"/>
        <end position="420"/>
    </location>
</feature>
<dbReference type="PRINTS" id="PR01248">
    <property type="entry name" value="TYPE1KERATIN"/>
</dbReference>
<dbReference type="SMART" id="SM01391">
    <property type="entry name" value="Filament"/>
    <property type="match status" value="1"/>
</dbReference>
<evidence type="ECO:0000259" key="5">
    <source>
        <dbReference type="PROSITE" id="PS51842"/>
    </source>
</evidence>
<dbReference type="Pfam" id="PF00038">
    <property type="entry name" value="Filament"/>
    <property type="match status" value="1"/>
</dbReference>
<dbReference type="OrthoDB" id="2441647at2759"/>
<dbReference type="Gene3D" id="1.20.5.500">
    <property type="entry name" value="Single helix bin"/>
    <property type="match status" value="1"/>
</dbReference>
<evidence type="ECO:0000256" key="2">
    <source>
        <dbReference type="ARBA" id="ARBA00023054"/>
    </source>
</evidence>
<organism evidence="6 7">
    <name type="scientific">Oryzias javanicus</name>
    <name type="common">Javanese ricefish</name>
    <name type="synonym">Aplocheilus javanicus</name>
    <dbReference type="NCBI Taxonomy" id="123683"/>
    <lineage>
        <taxon>Eukaryota</taxon>
        <taxon>Metazoa</taxon>
        <taxon>Chordata</taxon>
        <taxon>Craniata</taxon>
        <taxon>Vertebrata</taxon>
        <taxon>Euteleostomi</taxon>
        <taxon>Actinopterygii</taxon>
        <taxon>Neopterygii</taxon>
        <taxon>Teleostei</taxon>
        <taxon>Neoteleostei</taxon>
        <taxon>Acanthomorphata</taxon>
        <taxon>Ovalentaria</taxon>
        <taxon>Atherinomorphae</taxon>
        <taxon>Beloniformes</taxon>
        <taxon>Adrianichthyidae</taxon>
        <taxon>Oryziinae</taxon>
        <taxon>Oryzias</taxon>
    </lineage>
</organism>
<keyword evidence="2 3" id="KW-0175">Coiled coil</keyword>
<evidence type="ECO:0000313" key="7">
    <source>
        <dbReference type="Proteomes" id="UP000283210"/>
    </source>
</evidence>
<dbReference type="AlphaFoldDB" id="A0A437D5P8"/>
<evidence type="ECO:0000256" key="1">
    <source>
        <dbReference type="ARBA" id="ARBA00022754"/>
    </source>
</evidence>
<reference evidence="6 7" key="1">
    <citation type="submission" date="2018-11" db="EMBL/GenBank/DDBJ databases">
        <authorList>
            <person name="Lopez-Roques C."/>
            <person name="Donnadieu C."/>
            <person name="Bouchez O."/>
            <person name="Klopp C."/>
            <person name="Cabau C."/>
            <person name="Zahm M."/>
        </authorList>
    </citation>
    <scope>NUCLEOTIDE SEQUENCE [LARGE SCALE GENOMIC DNA]</scope>
    <source>
        <strain evidence="6">RS831</strain>
        <tissue evidence="6">Whole body</tissue>
    </source>
</reference>
<dbReference type="SUPFAM" id="SSF64593">
    <property type="entry name" value="Intermediate filament protein, coiled coil region"/>
    <property type="match status" value="2"/>
</dbReference>
<sequence>MSSFSSRSFTSGARLGSMRAPPVHAFAAGQGSSIARAPRNFSSGGGFSSSAGGFNLADAVDISDNKKVTMQNLNDRLGSYLEKVRRLEEANGELEKQIRDFVGSKTQSEGGDYSSYLSIISDLREQVMDALRTNGSLVLMVDNARLAYQDFQTKYDTELVMRQNVEADIAGMKRLLDDLTLERSDLEMEIESLKEELIHMKTRRDEDMEAQRSQVSAQVNVEVDAPPQQDLSSIMEDMRNHYETIAEKNRKDLEKWHQNKVAELNKSAAVSSEVLQSSQSEVTELKRTLQSLEIERDAQLAMKASLENMLAETECRYGGILEFYQIQKVTSTEKQLERLRSDVMQQQQKYEELLDTKVELEREIREYQVLLEGEAGSSSSSTSAPAPAPAPSSSTKRKVVIVTQEFTEDGEVTTETEEIQ</sequence>
<dbReference type="InterPro" id="IPR039008">
    <property type="entry name" value="IF_rod_dom"/>
</dbReference>
<dbReference type="PANTHER" id="PTHR23239">
    <property type="entry name" value="INTERMEDIATE FILAMENT"/>
    <property type="match status" value="1"/>
</dbReference>
<evidence type="ECO:0000313" key="6">
    <source>
        <dbReference type="EMBL" id="RVE70037.1"/>
    </source>
</evidence>
<dbReference type="EMBL" id="CM012444">
    <property type="protein sequence ID" value="RVE70037.1"/>
    <property type="molecule type" value="Genomic_DNA"/>
</dbReference>
<dbReference type="Gene3D" id="1.20.5.1160">
    <property type="entry name" value="Vasodilator-stimulated phosphoprotein"/>
    <property type="match status" value="1"/>
</dbReference>
<evidence type="ECO:0000256" key="3">
    <source>
        <dbReference type="SAM" id="Coils"/>
    </source>
</evidence>
<feature type="coiled-coil region" evidence="3">
    <location>
        <begin position="70"/>
        <end position="97"/>
    </location>
</feature>
<name>A0A437D5P8_ORYJA</name>
<feature type="coiled-coil region" evidence="3">
    <location>
        <begin position="162"/>
        <end position="203"/>
    </location>
</feature>
<feature type="domain" description="IF rod" evidence="5">
    <location>
        <begin position="66"/>
        <end position="378"/>
    </location>
</feature>
<dbReference type="InterPro" id="IPR002957">
    <property type="entry name" value="Keratin_I"/>
</dbReference>
<gene>
    <name evidence="6" type="ORF">OJAV_G00084100</name>
</gene>
<dbReference type="Gene3D" id="1.20.5.170">
    <property type="match status" value="1"/>
</dbReference>
<keyword evidence="1" id="KW-0403">Intermediate filament</keyword>
<dbReference type="GO" id="GO:0005882">
    <property type="term" value="C:intermediate filament"/>
    <property type="evidence" value="ECO:0007669"/>
    <property type="project" value="UniProtKB-KW"/>
</dbReference>
<dbReference type="Proteomes" id="UP000283210">
    <property type="component" value="Chromosome 8"/>
</dbReference>
<dbReference type="OMA" id="PRYDHEC"/>